<dbReference type="PANTHER" id="PTHR43369">
    <property type="entry name" value="PHOSPHORIBOSYLGLYCINAMIDE FORMYLTRANSFERASE"/>
    <property type="match status" value="1"/>
</dbReference>
<dbReference type="GO" id="GO:0004644">
    <property type="term" value="F:phosphoribosylglycinamide formyltransferase activity"/>
    <property type="evidence" value="ECO:0007669"/>
    <property type="project" value="UniProtKB-UniRule"/>
</dbReference>
<sequence>MSIKKLAVFCSGNGSNFRALHRHIHERQLPCQIVLCLSNNSQCGAMQFAREQGIATVHLSSKTHPKEEDFVQAMLAVLEAHQIDLILLAGYMKKVPKAVVQAYPKRILNIHPALLPKFGGEGMYGMRVHQAVIAAGEKESGATVHFVDTDYDTGEIILQRSLPVLPDDTPESLAARVLALEHELYADALEKVLASLPDSAQHR</sequence>
<dbReference type="Gene3D" id="3.40.50.170">
    <property type="entry name" value="Formyl transferase, N-terminal domain"/>
    <property type="match status" value="1"/>
</dbReference>
<dbReference type="NCBIfam" id="TIGR00639">
    <property type="entry name" value="PurN"/>
    <property type="match status" value="1"/>
</dbReference>
<comment type="caution">
    <text evidence="6">The sequence shown here is derived from an EMBL/GenBank/DDBJ whole genome shotgun (WGS) entry which is preliminary data.</text>
</comment>
<comment type="pathway">
    <text evidence="1 4">Purine metabolism; IMP biosynthesis via de novo pathway; N(2)-formyl-N(1)-(5-phospho-D-ribosyl)glycinamide from N(1)-(5-phospho-D-ribosyl)glycinamide (10-formyl THF route): step 1/1.</text>
</comment>
<accession>A0A395M3E9</accession>
<evidence type="ECO:0000256" key="2">
    <source>
        <dbReference type="ARBA" id="ARBA00022679"/>
    </source>
</evidence>
<dbReference type="HAMAP" id="MF_01930">
    <property type="entry name" value="PurN"/>
    <property type="match status" value="1"/>
</dbReference>
<evidence type="ECO:0000256" key="4">
    <source>
        <dbReference type="HAMAP-Rule" id="MF_01930"/>
    </source>
</evidence>
<evidence type="ECO:0000313" key="6">
    <source>
        <dbReference type="EMBL" id="RFM24748.1"/>
    </source>
</evidence>
<feature type="binding site" evidence="4">
    <location>
        <begin position="14"/>
        <end position="16"/>
    </location>
    <ligand>
        <name>N(1)-(5-phospho-beta-D-ribosyl)glycinamide</name>
        <dbReference type="ChEBI" id="CHEBI:143788"/>
    </ligand>
</feature>
<feature type="domain" description="Formyl transferase N-terminal" evidence="5">
    <location>
        <begin position="4"/>
        <end position="189"/>
    </location>
</feature>
<keyword evidence="3 4" id="KW-0658">Purine biosynthesis</keyword>
<proteinExistence type="inferred from homology"/>
<reference evidence="6 7" key="1">
    <citation type="journal article" date="2011" name="ISME J.">
        <title>Community ecology of hot spring cyanobacterial mats: predominant populations and their functional potential.</title>
        <authorList>
            <person name="Klatt C.G."/>
            <person name="Wood J.M."/>
            <person name="Rusch D.B."/>
            <person name="Bateson M.M."/>
            <person name="Hamamura N."/>
            <person name="Heidelberg J.F."/>
            <person name="Grossman A.R."/>
            <person name="Bhaya D."/>
            <person name="Cohan F.M."/>
            <person name="Kuhl M."/>
            <person name="Bryant D.A."/>
            <person name="Ward D.M."/>
        </authorList>
    </citation>
    <scope>NUCLEOTIDE SEQUENCE [LARGE SCALE GENOMIC DNA]</scope>
    <source>
        <strain evidence="6">OS</strain>
    </source>
</reference>
<dbReference type="PANTHER" id="PTHR43369:SF2">
    <property type="entry name" value="PHOSPHORIBOSYLGLYCINAMIDE FORMYLTRANSFERASE"/>
    <property type="match status" value="1"/>
</dbReference>
<comment type="catalytic activity">
    <reaction evidence="4">
        <text>N(1)-(5-phospho-beta-D-ribosyl)glycinamide + (6R)-10-formyltetrahydrofolate = N(2)-formyl-N(1)-(5-phospho-beta-D-ribosyl)glycinamide + (6S)-5,6,7,8-tetrahydrofolate + H(+)</text>
        <dbReference type="Rhea" id="RHEA:15053"/>
        <dbReference type="ChEBI" id="CHEBI:15378"/>
        <dbReference type="ChEBI" id="CHEBI:57453"/>
        <dbReference type="ChEBI" id="CHEBI:143788"/>
        <dbReference type="ChEBI" id="CHEBI:147286"/>
        <dbReference type="ChEBI" id="CHEBI:195366"/>
        <dbReference type="EC" id="2.1.2.2"/>
    </reaction>
</comment>
<dbReference type="Proteomes" id="UP000266389">
    <property type="component" value="Unassembled WGS sequence"/>
</dbReference>
<dbReference type="CDD" id="cd08645">
    <property type="entry name" value="FMT_core_GART"/>
    <property type="match status" value="1"/>
</dbReference>
<dbReference type="UniPathway" id="UPA00074">
    <property type="reaction ID" value="UER00126"/>
</dbReference>
<dbReference type="SUPFAM" id="SSF53328">
    <property type="entry name" value="Formyltransferase"/>
    <property type="match status" value="1"/>
</dbReference>
<feature type="binding site" evidence="4">
    <location>
        <position position="109"/>
    </location>
    <ligand>
        <name>(6R)-10-formyltetrahydrofolate</name>
        <dbReference type="ChEBI" id="CHEBI:195366"/>
    </ligand>
</feature>
<feature type="site" description="Raises pKa of active site His" evidence="4">
    <location>
        <position position="152"/>
    </location>
</feature>
<gene>
    <name evidence="4" type="primary">purN</name>
    <name evidence="6" type="ORF">D0433_03810</name>
</gene>
<dbReference type="InterPro" id="IPR036477">
    <property type="entry name" value="Formyl_transf_N_sf"/>
</dbReference>
<comment type="function">
    <text evidence="4">Catalyzes the transfer of a formyl group from 10-formyltetrahydrofolate to 5-phospho-ribosyl-glycinamide (GAR), producing 5-phospho-ribosyl-N-formylglycinamide (FGAR) and tetrahydrofolate.</text>
</comment>
<dbReference type="GO" id="GO:0006189">
    <property type="term" value="P:'de novo' IMP biosynthetic process"/>
    <property type="evidence" value="ECO:0007669"/>
    <property type="project" value="UniProtKB-UniRule"/>
</dbReference>
<evidence type="ECO:0000256" key="3">
    <source>
        <dbReference type="ARBA" id="ARBA00022755"/>
    </source>
</evidence>
<name>A0A395M3E9_9BACT</name>
<protein>
    <recommendedName>
        <fullName evidence="4">Phosphoribosylglycinamide formyltransferase</fullName>
        <ecNumber evidence="4">2.1.2.2</ecNumber>
    </recommendedName>
    <alternativeName>
        <fullName evidence="4">5'-phosphoribosylglycinamide transformylase</fullName>
    </alternativeName>
    <alternativeName>
        <fullName evidence="4">GAR transformylase</fullName>
        <shortName evidence="4">GART</shortName>
    </alternativeName>
</protein>
<dbReference type="AlphaFoldDB" id="A0A395M3E9"/>
<dbReference type="EMBL" id="PHFL01000026">
    <property type="protein sequence ID" value="RFM24748.1"/>
    <property type="molecule type" value="Genomic_DNA"/>
</dbReference>
<keyword evidence="2 4" id="KW-0808">Transferase</keyword>
<comment type="caution">
    <text evidence="4">Lacks conserved residue(s) required for the propagation of feature annotation.</text>
</comment>
<dbReference type="EC" id="2.1.2.2" evidence="4"/>
<dbReference type="Pfam" id="PF00551">
    <property type="entry name" value="Formyl_trans_N"/>
    <property type="match status" value="1"/>
</dbReference>
<feature type="active site" description="Proton donor" evidence="4">
    <location>
        <position position="111"/>
    </location>
</feature>
<evidence type="ECO:0000256" key="1">
    <source>
        <dbReference type="ARBA" id="ARBA00005054"/>
    </source>
</evidence>
<evidence type="ECO:0000259" key="5">
    <source>
        <dbReference type="Pfam" id="PF00551"/>
    </source>
</evidence>
<comment type="similarity">
    <text evidence="4">Belongs to the GART family.</text>
</comment>
<evidence type="ECO:0000313" key="7">
    <source>
        <dbReference type="Proteomes" id="UP000266389"/>
    </source>
</evidence>
<feature type="binding site" evidence="4">
    <location>
        <position position="66"/>
    </location>
    <ligand>
        <name>(6R)-10-formyltetrahydrofolate</name>
        <dbReference type="ChEBI" id="CHEBI:195366"/>
    </ligand>
</feature>
<organism evidence="6 7">
    <name type="scientific">Candidatus Thermochlorobacter aerophilus</name>
    <dbReference type="NCBI Taxonomy" id="1868324"/>
    <lineage>
        <taxon>Bacteria</taxon>
        <taxon>Pseudomonadati</taxon>
        <taxon>Chlorobiota</taxon>
        <taxon>Chlorobiia</taxon>
        <taxon>Chlorobiales</taxon>
        <taxon>Candidatus Thermochlorobacteriaceae</taxon>
        <taxon>Candidatus Thermochlorobacter</taxon>
    </lineage>
</organism>
<dbReference type="InterPro" id="IPR004607">
    <property type="entry name" value="GART"/>
</dbReference>
<dbReference type="InterPro" id="IPR002376">
    <property type="entry name" value="Formyl_transf_N"/>
</dbReference>
<dbReference type="GO" id="GO:0005737">
    <property type="term" value="C:cytoplasm"/>
    <property type="evidence" value="ECO:0007669"/>
    <property type="project" value="TreeGrafter"/>
</dbReference>